<proteinExistence type="predicted"/>
<dbReference type="PANTHER" id="PTHR19446">
    <property type="entry name" value="REVERSE TRANSCRIPTASES"/>
    <property type="match status" value="1"/>
</dbReference>
<dbReference type="EMBL" id="BEXD01004392">
    <property type="protein sequence ID" value="GBC10536.1"/>
    <property type="molecule type" value="Genomic_DNA"/>
</dbReference>
<protein>
    <recommendedName>
        <fullName evidence="3">Reverse transcriptase domain-containing protein</fullName>
    </recommendedName>
</protein>
<evidence type="ECO:0000313" key="2">
    <source>
        <dbReference type="Proteomes" id="UP000247702"/>
    </source>
</evidence>
<organism evidence="1 2">
    <name type="scientific">Rhizophagus clarus</name>
    <dbReference type="NCBI Taxonomy" id="94130"/>
    <lineage>
        <taxon>Eukaryota</taxon>
        <taxon>Fungi</taxon>
        <taxon>Fungi incertae sedis</taxon>
        <taxon>Mucoromycota</taxon>
        <taxon>Glomeromycotina</taxon>
        <taxon>Glomeromycetes</taxon>
        <taxon>Glomerales</taxon>
        <taxon>Glomeraceae</taxon>
        <taxon>Rhizophagus</taxon>
    </lineage>
</organism>
<keyword evidence="2" id="KW-1185">Reference proteome</keyword>
<evidence type="ECO:0008006" key="3">
    <source>
        <dbReference type="Google" id="ProtNLM"/>
    </source>
</evidence>
<accession>A0A2Z6S5I1</accession>
<sequence length="557" mass="63576">MTDDNFNYDSFVRNPPNPVDIEHLSLQDSLFSSNSLSSPPLNSFTISSFNINGLKMHSHNKIELLNNFFSLKQISFGGVVDTHLHPKQMHFFAKRLSNYSVFSSILDTSQHIRSSGGVSLFIENSLASHVHTYISHSSRLLSSYPLLKRFLLTSVIFDARNINFSDHNPVITYYDYSFLSSSVKPARARQLKRHSRRIFSFDTVTSVQWDDFSAHVDTLCNIAPTTFASWHVNRMCEYLHTNIIAGANAVLPARIVGNDFTPKLPKDLETLIQHYRFLNRVLHSIKLLRKYPHTFSSSHDRKWGLHLLKEKEFQDSSIKAHLDSRDQNFDTDISSFINSALFRSHHRIVLDRVFIDHPTSPQLLTDPTDVSAAVTAHFQHAVPIKSTPLRAYRQEWLSTVSSIPNGKAPGPSMITYEMLKHLGPTTNFLLLALIRKCFASADIPDLWRQAMVFPIPKPHEWRCQLKNTRPITLLEVIRKSLVKLFYNRLSAILAAHNVLKGGNFAGLPRGTYRDPIITLEFIIHDANHYDSPLWILSQDISKAFDSVNLTMLKFALE</sequence>
<dbReference type="AlphaFoldDB" id="A0A2Z6S5I1"/>
<name>A0A2Z6S5I1_9GLOM</name>
<evidence type="ECO:0000313" key="1">
    <source>
        <dbReference type="EMBL" id="GBC10536.1"/>
    </source>
</evidence>
<reference evidence="1 2" key="1">
    <citation type="submission" date="2017-11" db="EMBL/GenBank/DDBJ databases">
        <title>The genome of Rhizophagus clarus HR1 reveals common genetic basis of auxotrophy among arbuscular mycorrhizal fungi.</title>
        <authorList>
            <person name="Kobayashi Y."/>
        </authorList>
    </citation>
    <scope>NUCLEOTIDE SEQUENCE [LARGE SCALE GENOMIC DNA]</scope>
    <source>
        <strain evidence="1 2">HR1</strain>
    </source>
</reference>
<dbReference type="Proteomes" id="UP000247702">
    <property type="component" value="Unassembled WGS sequence"/>
</dbReference>
<gene>
    <name evidence="1" type="ORF">RclHR1_00970037</name>
</gene>
<comment type="caution">
    <text evidence="1">The sequence shown here is derived from an EMBL/GenBank/DDBJ whole genome shotgun (WGS) entry which is preliminary data.</text>
</comment>